<organism evidence="1 2">
    <name type="scientific">Phyllosticta citrichinensis</name>
    <dbReference type="NCBI Taxonomy" id="1130410"/>
    <lineage>
        <taxon>Eukaryota</taxon>
        <taxon>Fungi</taxon>
        <taxon>Dikarya</taxon>
        <taxon>Ascomycota</taxon>
        <taxon>Pezizomycotina</taxon>
        <taxon>Dothideomycetes</taxon>
        <taxon>Dothideomycetes incertae sedis</taxon>
        <taxon>Botryosphaeriales</taxon>
        <taxon>Phyllostictaceae</taxon>
        <taxon>Phyllosticta</taxon>
    </lineage>
</organism>
<proteinExistence type="predicted"/>
<gene>
    <name evidence="1" type="ORF">IWX90DRAFT_6243</name>
</gene>
<name>A0ABR1Y590_9PEZI</name>
<evidence type="ECO:0000313" key="1">
    <source>
        <dbReference type="EMBL" id="KAK8177039.1"/>
    </source>
</evidence>
<keyword evidence="2" id="KW-1185">Reference proteome</keyword>
<reference evidence="1 2" key="1">
    <citation type="journal article" date="2022" name="G3 (Bethesda)">
        <title>Enemy or ally: a genomic approach to elucidate the lifestyle of Phyllosticta citrichinaensis.</title>
        <authorList>
            <person name="Buijs V.A."/>
            <person name="Groenewald J.Z."/>
            <person name="Haridas S."/>
            <person name="LaButti K.M."/>
            <person name="Lipzen A."/>
            <person name="Martin F.M."/>
            <person name="Barry K."/>
            <person name="Grigoriev I.V."/>
            <person name="Crous P.W."/>
            <person name="Seidl M.F."/>
        </authorList>
    </citation>
    <scope>NUCLEOTIDE SEQUENCE [LARGE SCALE GENOMIC DNA]</scope>
    <source>
        <strain evidence="1 2">CBS 129764</strain>
    </source>
</reference>
<accession>A0ABR1Y590</accession>
<evidence type="ECO:0000313" key="2">
    <source>
        <dbReference type="Proteomes" id="UP001456524"/>
    </source>
</evidence>
<dbReference type="Proteomes" id="UP001456524">
    <property type="component" value="Unassembled WGS sequence"/>
</dbReference>
<comment type="caution">
    <text evidence="1">The sequence shown here is derived from an EMBL/GenBank/DDBJ whole genome shotgun (WGS) entry which is preliminary data.</text>
</comment>
<dbReference type="EMBL" id="JBBWUH010000001">
    <property type="protein sequence ID" value="KAK8177039.1"/>
    <property type="molecule type" value="Genomic_DNA"/>
</dbReference>
<protein>
    <submittedName>
        <fullName evidence="1">Uncharacterized protein</fullName>
    </submittedName>
</protein>
<dbReference type="PROSITE" id="PS51257">
    <property type="entry name" value="PROKAR_LIPOPROTEIN"/>
    <property type="match status" value="1"/>
</dbReference>
<sequence>MDKLGSTMPACLPACSLCACASQVPGLAAGHPITNKQASNQRAACAHAPMRALAALVSLRKSKRAKFLAESRQAADMVWRRASASRPLGARGPRDETRDGRETETACVWVGGLCMERGCGCSGSCSFLFVSFSANVTTKILPYTQTMDIMWPLQYHDRPSTYEARASSGCRGLAVGRHCRGP</sequence>